<organism evidence="2 3">
    <name type="scientific">Solanum commersonii</name>
    <name type="common">Commerson's wild potato</name>
    <name type="synonym">Commerson's nightshade</name>
    <dbReference type="NCBI Taxonomy" id="4109"/>
    <lineage>
        <taxon>Eukaryota</taxon>
        <taxon>Viridiplantae</taxon>
        <taxon>Streptophyta</taxon>
        <taxon>Embryophyta</taxon>
        <taxon>Tracheophyta</taxon>
        <taxon>Spermatophyta</taxon>
        <taxon>Magnoliopsida</taxon>
        <taxon>eudicotyledons</taxon>
        <taxon>Gunneridae</taxon>
        <taxon>Pentapetalae</taxon>
        <taxon>asterids</taxon>
        <taxon>lamiids</taxon>
        <taxon>Solanales</taxon>
        <taxon>Solanaceae</taxon>
        <taxon>Solanoideae</taxon>
        <taxon>Solaneae</taxon>
        <taxon>Solanum</taxon>
    </lineage>
</organism>
<sequence length="61" mass="6492">MVKTTDREVARGLRAVAWPQDLASHDTKGSSRTVIKTTGHEGGREPLGSSLPRLGNLVPLA</sequence>
<gene>
    <name evidence="2" type="ORF">H5410_005136</name>
</gene>
<keyword evidence="3" id="KW-1185">Reference proteome</keyword>
<proteinExistence type="predicted"/>
<accession>A0A9J6A5K9</accession>
<comment type="caution">
    <text evidence="2">The sequence shown here is derived from an EMBL/GenBank/DDBJ whole genome shotgun (WGS) entry which is preliminary data.</text>
</comment>
<name>A0A9J6A5K9_SOLCO</name>
<evidence type="ECO:0000313" key="3">
    <source>
        <dbReference type="Proteomes" id="UP000824120"/>
    </source>
</evidence>
<evidence type="ECO:0000256" key="1">
    <source>
        <dbReference type="SAM" id="MobiDB-lite"/>
    </source>
</evidence>
<dbReference type="EMBL" id="JACXVP010000002">
    <property type="protein sequence ID" value="KAG5619918.1"/>
    <property type="molecule type" value="Genomic_DNA"/>
</dbReference>
<feature type="region of interest" description="Disordered" evidence="1">
    <location>
        <begin position="22"/>
        <end position="61"/>
    </location>
</feature>
<evidence type="ECO:0000313" key="2">
    <source>
        <dbReference type="EMBL" id="KAG5619918.1"/>
    </source>
</evidence>
<reference evidence="2 3" key="1">
    <citation type="submission" date="2020-09" db="EMBL/GenBank/DDBJ databases">
        <title>De no assembly of potato wild relative species, Solanum commersonii.</title>
        <authorList>
            <person name="Cho K."/>
        </authorList>
    </citation>
    <scope>NUCLEOTIDE SEQUENCE [LARGE SCALE GENOMIC DNA]</scope>
    <source>
        <strain evidence="2">LZ3.2</strain>
        <tissue evidence="2">Leaf</tissue>
    </source>
</reference>
<dbReference type="AlphaFoldDB" id="A0A9J6A5K9"/>
<protein>
    <submittedName>
        <fullName evidence="2">Uncharacterized protein</fullName>
    </submittedName>
</protein>
<dbReference type="Proteomes" id="UP000824120">
    <property type="component" value="Chromosome 2"/>
</dbReference>